<evidence type="ECO:0000313" key="3">
    <source>
        <dbReference type="Proteomes" id="UP001370490"/>
    </source>
</evidence>
<feature type="compositionally biased region" description="Low complexity" evidence="1">
    <location>
        <begin position="16"/>
        <end position="28"/>
    </location>
</feature>
<accession>A0AAN8VNL7</accession>
<protein>
    <submittedName>
        <fullName evidence="2">Mediator of RNA polymerase II transcription subunit 9</fullName>
    </submittedName>
</protein>
<comment type="caution">
    <text evidence="2">The sequence shown here is derived from an EMBL/GenBank/DDBJ whole genome shotgun (WGS) entry which is preliminary data.</text>
</comment>
<name>A0AAN8VNL7_9MAGN</name>
<evidence type="ECO:0000256" key="1">
    <source>
        <dbReference type="SAM" id="MobiDB-lite"/>
    </source>
</evidence>
<dbReference type="PANTHER" id="PTHR37188">
    <property type="entry name" value="MEDIATOR OF RNA POLYMERASE II TRANSCRIPTION SUBUNIT-RELATED"/>
    <property type="match status" value="1"/>
</dbReference>
<dbReference type="EMBL" id="JBAMMX010000012">
    <property type="protein sequence ID" value="KAK6930612.1"/>
    <property type="molecule type" value="Genomic_DNA"/>
</dbReference>
<proteinExistence type="predicted"/>
<reference evidence="2 3" key="1">
    <citation type="submission" date="2023-12" db="EMBL/GenBank/DDBJ databases">
        <title>A high-quality genome assembly for Dillenia turbinata (Dilleniales).</title>
        <authorList>
            <person name="Chanderbali A."/>
        </authorList>
    </citation>
    <scope>NUCLEOTIDE SEQUENCE [LARGE SCALE GENOMIC DNA]</scope>
    <source>
        <strain evidence="2">LSX21</strain>
        <tissue evidence="2">Leaf</tissue>
    </source>
</reference>
<organism evidence="2 3">
    <name type="scientific">Dillenia turbinata</name>
    <dbReference type="NCBI Taxonomy" id="194707"/>
    <lineage>
        <taxon>Eukaryota</taxon>
        <taxon>Viridiplantae</taxon>
        <taxon>Streptophyta</taxon>
        <taxon>Embryophyta</taxon>
        <taxon>Tracheophyta</taxon>
        <taxon>Spermatophyta</taxon>
        <taxon>Magnoliopsida</taxon>
        <taxon>eudicotyledons</taxon>
        <taxon>Gunneridae</taxon>
        <taxon>Pentapetalae</taxon>
        <taxon>Dilleniales</taxon>
        <taxon>Dilleniaceae</taxon>
        <taxon>Dillenia</taxon>
    </lineage>
</organism>
<keyword evidence="3" id="KW-1185">Reference proteome</keyword>
<dbReference type="AlphaFoldDB" id="A0AAN8VNL7"/>
<dbReference type="Proteomes" id="UP001370490">
    <property type="component" value="Unassembled WGS sequence"/>
</dbReference>
<evidence type="ECO:0000313" key="2">
    <source>
        <dbReference type="EMBL" id="KAK6930612.1"/>
    </source>
</evidence>
<feature type="region of interest" description="Disordered" evidence="1">
    <location>
        <begin position="1"/>
        <end position="74"/>
    </location>
</feature>
<gene>
    <name evidence="2" type="ORF">RJ641_004706</name>
</gene>
<dbReference type="GO" id="GO:0016592">
    <property type="term" value="C:mediator complex"/>
    <property type="evidence" value="ECO:0007669"/>
    <property type="project" value="InterPro"/>
</dbReference>
<dbReference type="PANTHER" id="PTHR37188:SF1">
    <property type="entry name" value="MEDIATOR OF RNA POLYMERASE II TRANSCRIPTION SUBUNIT-RELATED"/>
    <property type="match status" value="1"/>
</dbReference>
<sequence>MDHPYTGVGGGGWPMIPNIPTHTNTPTPANHDPLYLHQQQQHHHFHQQQQQQFEQQQQQQRLHPQQQQQLHHHQSLVSHFHPLHLVENLADVVENGNRDQHSDALVNELNNHFEKCQQMLKSISDSISTKAMTVEQQKRKLEESERLLDQRRDLIGNYRDSVEELIKSEP</sequence>
<dbReference type="InterPro" id="IPR038790">
    <property type="entry name" value="Med9_plant"/>
</dbReference>
<feature type="compositionally biased region" description="Low complexity" evidence="1">
    <location>
        <begin position="47"/>
        <end position="69"/>
    </location>
</feature>